<keyword evidence="4" id="KW-0808">Transferase</keyword>
<keyword evidence="5" id="KW-1185">Reference proteome</keyword>
<feature type="transmembrane region" description="Helical" evidence="1">
    <location>
        <begin position="221"/>
        <end position="244"/>
    </location>
</feature>
<evidence type="ECO:0000259" key="2">
    <source>
        <dbReference type="Pfam" id="PF00535"/>
    </source>
</evidence>
<feature type="transmembrane region" description="Helical" evidence="1">
    <location>
        <begin position="348"/>
        <end position="371"/>
    </location>
</feature>
<evidence type="ECO:0000313" key="4">
    <source>
        <dbReference type="EMBL" id="PWK77508.1"/>
    </source>
</evidence>
<dbReference type="GO" id="GO:0016740">
    <property type="term" value="F:transferase activity"/>
    <property type="evidence" value="ECO:0007669"/>
    <property type="project" value="UniProtKB-KW"/>
</dbReference>
<reference evidence="4 5" key="1">
    <citation type="submission" date="2018-05" db="EMBL/GenBank/DDBJ databases">
        <title>Genomic Encyclopedia of Archaeal and Bacterial Type Strains, Phase II (KMG-II): from individual species to whole genera.</title>
        <authorList>
            <person name="Goeker M."/>
        </authorList>
    </citation>
    <scope>NUCLEOTIDE SEQUENCE [LARGE SCALE GENOMIC DNA]</scope>
    <source>
        <strain evidence="4 5">DSM 19975</strain>
    </source>
</reference>
<proteinExistence type="predicted"/>
<evidence type="ECO:0000259" key="3">
    <source>
        <dbReference type="Pfam" id="PF26629"/>
    </source>
</evidence>
<keyword evidence="1" id="KW-0472">Membrane</keyword>
<sequence>MEITILMPCLNEEQTIAICIKKAQFSIERYQLNAEILVSDNGSADNSVSLAIDAGARVIIVKERGYGNVLRAGIEHAKGQYIIMADSDDSYDFSEIFPFVLKLREGYDLVMGNRFLGGIEPNSMPFLHRYLGNPVLSFVGRLFFKIPVGDFHCGIRGVNRQAMASINLFTTGMEFASEMIIKCSLSGQKITEIPVRLYPDGRSRPPHLRTWHDGWRHLRFLFLYCPTWLFLYPGSILMVVGIMITTLLLPGPVPLGHVTFDVHTMVYSASAIVIGFQTLTFYFCSKLFAAKKGFDYKNRWVGEFNHYFTLERGLIAGGIMLILGLSLTLYAIHMWIGKSFGTLQPSKMLRLIIPAVTSLMLGTQIIFNSFFASMLNLNLKYNKSIPVVNQTKEQIILATIV</sequence>
<organism evidence="4 5">
    <name type="scientific">Mucilaginibacter oryzae</name>
    <dbReference type="NCBI Taxonomy" id="468058"/>
    <lineage>
        <taxon>Bacteria</taxon>
        <taxon>Pseudomonadati</taxon>
        <taxon>Bacteroidota</taxon>
        <taxon>Sphingobacteriia</taxon>
        <taxon>Sphingobacteriales</taxon>
        <taxon>Sphingobacteriaceae</taxon>
        <taxon>Mucilaginibacter</taxon>
    </lineage>
</organism>
<dbReference type="PANTHER" id="PTHR48090:SF7">
    <property type="entry name" value="RFBJ PROTEIN"/>
    <property type="match status" value="1"/>
</dbReference>
<evidence type="ECO:0000256" key="1">
    <source>
        <dbReference type="SAM" id="Phobius"/>
    </source>
</evidence>
<dbReference type="SUPFAM" id="SSF53448">
    <property type="entry name" value="Nucleotide-diphospho-sugar transferases"/>
    <property type="match status" value="1"/>
</dbReference>
<dbReference type="InterPro" id="IPR029044">
    <property type="entry name" value="Nucleotide-diphossugar_trans"/>
</dbReference>
<dbReference type="AlphaFoldDB" id="A0A316HAK4"/>
<feature type="domain" description="Glycosyltransferase 2-like" evidence="2">
    <location>
        <begin position="4"/>
        <end position="163"/>
    </location>
</feature>
<comment type="caution">
    <text evidence="4">The sequence shown here is derived from an EMBL/GenBank/DDBJ whole genome shotgun (WGS) entry which is preliminary data.</text>
</comment>
<protein>
    <submittedName>
        <fullName evidence="4">Glycosyltransferase involved in cell wall biosynthesis</fullName>
    </submittedName>
</protein>
<dbReference type="RefSeq" id="WP_211319010.1">
    <property type="nucleotide sequence ID" value="NZ_QGHA01000004.1"/>
</dbReference>
<dbReference type="Proteomes" id="UP000245678">
    <property type="component" value="Unassembled WGS sequence"/>
</dbReference>
<dbReference type="CDD" id="cd04179">
    <property type="entry name" value="DPM_DPG-synthase_like"/>
    <property type="match status" value="1"/>
</dbReference>
<keyword evidence="1" id="KW-0812">Transmembrane</keyword>
<gene>
    <name evidence="4" type="ORF">LX99_02385</name>
</gene>
<dbReference type="Pfam" id="PF00535">
    <property type="entry name" value="Glycos_transf_2"/>
    <property type="match status" value="1"/>
</dbReference>
<dbReference type="Gene3D" id="3.90.550.10">
    <property type="entry name" value="Spore Coat Polysaccharide Biosynthesis Protein SpsA, Chain A"/>
    <property type="match status" value="1"/>
</dbReference>
<name>A0A316HAK4_9SPHI</name>
<feature type="transmembrane region" description="Helical" evidence="1">
    <location>
        <begin position="264"/>
        <end position="284"/>
    </location>
</feature>
<feature type="transmembrane region" description="Helical" evidence="1">
    <location>
        <begin position="314"/>
        <end position="336"/>
    </location>
</feature>
<dbReference type="Pfam" id="PF26629">
    <property type="entry name" value="GT2_TM_C"/>
    <property type="match status" value="1"/>
</dbReference>
<accession>A0A316HAK4</accession>
<evidence type="ECO:0000313" key="5">
    <source>
        <dbReference type="Proteomes" id="UP000245678"/>
    </source>
</evidence>
<dbReference type="InterPro" id="IPR050256">
    <property type="entry name" value="Glycosyltransferase_2"/>
</dbReference>
<dbReference type="EMBL" id="QGHA01000004">
    <property type="protein sequence ID" value="PWK77508.1"/>
    <property type="molecule type" value="Genomic_DNA"/>
</dbReference>
<keyword evidence="1" id="KW-1133">Transmembrane helix</keyword>
<dbReference type="PANTHER" id="PTHR48090">
    <property type="entry name" value="UNDECAPRENYL-PHOSPHATE 4-DEOXY-4-FORMAMIDO-L-ARABINOSE TRANSFERASE-RELATED"/>
    <property type="match status" value="1"/>
</dbReference>
<feature type="domain" description="Low-salt glycan biosynthesis hexosyltransferase Agl6 C-terminal transmembrane region" evidence="3">
    <location>
        <begin position="284"/>
        <end position="376"/>
    </location>
</feature>
<dbReference type="InterPro" id="IPR001173">
    <property type="entry name" value="Glyco_trans_2-like"/>
</dbReference>
<dbReference type="InterPro" id="IPR058718">
    <property type="entry name" value="Agl6_TM_C"/>
</dbReference>